<dbReference type="PROSITE" id="PS01016">
    <property type="entry name" value="GLYCOPROTEASE"/>
    <property type="match status" value="1"/>
</dbReference>
<feature type="binding site" evidence="7">
    <location>
        <position position="115"/>
    </location>
    <ligand>
        <name>Fe cation</name>
        <dbReference type="ChEBI" id="CHEBI:24875"/>
    </ligand>
</feature>
<dbReference type="PRINTS" id="PR00789">
    <property type="entry name" value="OSIALOPTASE"/>
</dbReference>
<dbReference type="CDD" id="cd24133">
    <property type="entry name" value="ASKHA_NBD_TsaD_bac"/>
    <property type="match status" value="1"/>
</dbReference>
<name>A0ABS5Y078_9CYAN</name>
<feature type="binding site" evidence="7">
    <location>
        <position position="167"/>
    </location>
    <ligand>
        <name>substrate</name>
    </ligand>
</feature>
<proteinExistence type="inferred from homology"/>
<comment type="caution">
    <text evidence="9">The sequence shown here is derived from an EMBL/GenBank/DDBJ whole genome shotgun (WGS) entry which is preliminary data.</text>
</comment>
<organism evidence="9 10">
    <name type="scientific">Leptothoe kymatousa TAU-MAC 1615</name>
    <dbReference type="NCBI Taxonomy" id="2364775"/>
    <lineage>
        <taxon>Bacteria</taxon>
        <taxon>Bacillati</taxon>
        <taxon>Cyanobacteriota</taxon>
        <taxon>Cyanophyceae</taxon>
        <taxon>Nodosilineales</taxon>
        <taxon>Cymatolegaceae</taxon>
        <taxon>Leptothoe</taxon>
        <taxon>Leptothoe kymatousa</taxon>
    </lineage>
</organism>
<comment type="function">
    <text evidence="7">Required for the formation of a threonylcarbamoyl group on adenosine at position 37 (t(6)A37) in tRNAs that read codons beginning with adenine. Is involved in the transfer of the threonylcarbamoyl moiety of threonylcarbamoyl-AMP (TC-AMP) to the N6 group of A37, together with TsaE and TsaB. TsaD likely plays a direct catalytic role in this reaction.</text>
</comment>
<dbReference type="InterPro" id="IPR017860">
    <property type="entry name" value="Peptidase_M22_CS"/>
</dbReference>
<dbReference type="InterPro" id="IPR043129">
    <property type="entry name" value="ATPase_NBD"/>
</dbReference>
<evidence type="ECO:0000256" key="1">
    <source>
        <dbReference type="ARBA" id="ARBA00022679"/>
    </source>
</evidence>
<keyword evidence="7" id="KW-0963">Cytoplasm</keyword>
<keyword evidence="1 7" id="KW-0808">Transferase</keyword>
<keyword evidence="2 7" id="KW-0819">tRNA processing</keyword>
<evidence type="ECO:0000256" key="7">
    <source>
        <dbReference type="HAMAP-Rule" id="MF_01445"/>
    </source>
</evidence>
<evidence type="ECO:0000259" key="8">
    <source>
        <dbReference type="Pfam" id="PF00814"/>
    </source>
</evidence>
<dbReference type="EC" id="2.3.1.234" evidence="7"/>
<dbReference type="Pfam" id="PF00814">
    <property type="entry name" value="TsaD"/>
    <property type="match status" value="1"/>
</dbReference>
<evidence type="ECO:0000256" key="5">
    <source>
        <dbReference type="ARBA" id="ARBA00023315"/>
    </source>
</evidence>
<dbReference type="InterPro" id="IPR000905">
    <property type="entry name" value="Gcp-like_dom"/>
</dbReference>
<evidence type="ECO:0000256" key="4">
    <source>
        <dbReference type="ARBA" id="ARBA00023004"/>
    </source>
</evidence>
<dbReference type="NCBIfam" id="TIGR03723">
    <property type="entry name" value="T6A_TsaD_YgjD"/>
    <property type="match status" value="1"/>
</dbReference>
<dbReference type="RefSeq" id="WP_215617109.1">
    <property type="nucleotide sequence ID" value="NZ_JADOER010000004.1"/>
</dbReference>
<comment type="similarity">
    <text evidence="7">Belongs to the KAE1 / TsaD family.</text>
</comment>
<accession>A0ABS5Y078</accession>
<reference evidence="9 10" key="1">
    <citation type="journal article" date="2021" name="Mar. Drugs">
        <title>Genome Reduction and Secondary Metabolism of the Marine Sponge-Associated Cyanobacterium Leptothoe.</title>
        <authorList>
            <person name="Konstantinou D."/>
            <person name="Popin R.V."/>
            <person name="Fewer D.P."/>
            <person name="Sivonen K."/>
            <person name="Gkelis S."/>
        </authorList>
    </citation>
    <scope>NUCLEOTIDE SEQUENCE [LARGE SCALE GENOMIC DNA]</scope>
    <source>
        <strain evidence="9 10">TAU-MAC 1615</strain>
    </source>
</reference>
<feature type="binding site" evidence="7">
    <location>
        <position position="279"/>
    </location>
    <ligand>
        <name>substrate</name>
    </ligand>
</feature>
<feature type="binding site" evidence="7">
    <location>
        <position position="111"/>
    </location>
    <ligand>
        <name>Fe cation</name>
        <dbReference type="ChEBI" id="CHEBI:24875"/>
    </ligand>
</feature>
<feature type="binding site" evidence="7">
    <location>
        <position position="184"/>
    </location>
    <ligand>
        <name>substrate</name>
    </ligand>
</feature>
<evidence type="ECO:0000313" key="10">
    <source>
        <dbReference type="Proteomes" id="UP001196661"/>
    </source>
</evidence>
<keyword evidence="5 7" id="KW-0012">Acyltransferase</keyword>
<dbReference type="Proteomes" id="UP001196661">
    <property type="component" value="Unassembled WGS sequence"/>
</dbReference>
<keyword evidence="3 7" id="KW-0479">Metal-binding</keyword>
<keyword evidence="4 7" id="KW-0408">Iron</keyword>
<dbReference type="EMBL" id="JADOER010000004">
    <property type="protein sequence ID" value="MBT9311213.1"/>
    <property type="molecule type" value="Genomic_DNA"/>
</dbReference>
<dbReference type="Gene3D" id="3.30.420.40">
    <property type="match status" value="2"/>
</dbReference>
<protein>
    <recommendedName>
        <fullName evidence="7">tRNA N6-adenosine threonylcarbamoyltransferase</fullName>
        <ecNumber evidence="7">2.3.1.234</ecNumber>
    </recommendedName>
    <alternativeName>
        <fullName evidence="7">N6-L-threonylcarbamoyladenine synthase</fullName>
        <shortName evidence="7">t(6)A synthase</shortName>
    </alternativeName>
    <alternativeName>
        <fullName evidence="7">t(6)A37 threonylcarbamoyladenosine biosynthesis protein TsaD</fullName>
    </alternativeName>
    <alternativeName>
        <fullName evidence="7">tRNA threonylcarbamoyladenosine biosynthesis protein TsaD</fullName>
    </alternativeName>
</protein>
<evidence type="ECO:0000313" key="9">
    <source>
        <dbReference type="EMBL" id="MBT9311213.1"/>
    </source>
</evidence>
<dbReference type="NCBIfam" id="TIGR00329">
    <property type="entry name" value="gcp_kae1"/>
    <property type="match status" value="1"/>
</dbReference>
<feature type="domain" description="Gcp-like" evidence="8">
    <location>
        <begin position="23"/>
        <end position="313"/>
    </location>
</feature>
<evidence type="ECO:0000256" key="6">
    <source>
        <dbReference type="ARBA" id="ARBA00048117"/>
    </source>
</evidence>
<dbReference type="InterPro" id="IPR022450">
    <property type="entry name" value="TsaD"/>
</dbReference>
<feature type="binding site" evidence="7">
    <location>
        <position position="180"/>
    </location>
    <ligand>
        <name>substrate</name>
    </ligand>
</feature>
<comment type="cofactor">
    <cofactor evidence="7">
        <name>Fe(2+)</name>
        <dbReference type="ChEBI" id="CHEBI:29033"/>
    </cofactor>
    <text evidence="7">Binds 1 Fe(2+) ion per subunit.</text>
</comment>
<dbReference type="GO" id="GO:0061711">
    <property type="term" value="F:tRNA N(6)-L-threonylcarbamoyladenine synthase activity"/>
    <property type="evidence" value="ECO:0007669"/>
    <property type="project" value="UniProtKB-EC"/>
</dbReference>
<keyword evidence="10" id="KW-1185">Reference proteome</keyword>
<dbReference type="PANTHER" id="PTHR11735">
    <property type="entry name" value="TRNA N6-ADENOSINE THREONYLCARBAMOYLTRANSFERASE"/>
    <property type="match status" value="1"/>
</dbReference>
<dbReference type="PANTHER" id="PTHR11735:SF6">
    <property type="entry name" value="TRNA N6-ADENOSINE THREONYLCARBAMOYLTRANSFERASE, MITOCHONDRIAL"/>
    <property type="match status" value="1"/>
</dbReference>
<dbReference type="SUPFAM" id="SSF53067">
    <property type="entry name" value="Actin-like ATPase domain"/>
    <property type="match status" value="2"/>
</dbReference>
<dbReference type="HAMAP" id="MF_01445">
    <property type="entry name" value="TsaD"/>
    <property type="match status" value="1"/>
</dbReference>
<dbReference type="InterPro" id="IPR017861">
    <property type="entry name" value="KAE1/TsaD"/>
</dbReference>
<sequence>MATILAIETSCDETAAAVVHQRQVLSSVVASQIELHRRYGGVVPELASREHLLTVGDTVGAALAQAQRSWEEIDAIATTCAPGLVGALLVGMSVGKTLSMVHQKPFLGVHHLEGHIYASYLDQPGLTPPFLCLLVSGGHTSLIRVDSCGQYQLLGKTRDDAAGEAFDKVARLLNLGYPGGPVIDRLAQQGNPNAFRLPEGNISLPEGGFHPYDASFSGLKTAVLRLIERLQATGDPLPVADIAASFQHAVVRALTKRALRCAQDQQLSTIVLGGGVAANSHLRQSLTSLAAEQGITVHVPALKFCTDNAAMIACAAEAHFDQGHRSKLDLGVFSRLPLGSISQLYQSSNSQ</sequence>
<feature type="binding site" evidence="7">
    <location>
        <position position="307"/>
    </location>
    <ligand>
        <name>Fe cation</name>
        <dbReference type="ChEBI" id="CHEBI:24875"/>
    </ligand>
</feature>
<comment type="subcellular location">
    <subcellularLocation>
        <location evidence="7">Cytoplasm</location>
    </subcellularLocation>
</comment>
<comment type="catalytic activity">
    <reaction evidence="6 7">
        <text>L-threonylcarbamoyladenylate + adenosine(37) in tRNA = N(6)-L-threonylcarbamoyladenosine(37) in tRNA + AMP + H(+)</text>
        <dbReference type="Rhea" id="RHEA:37059"/>
        <dbReference type="Rhea" id="RHEA-COMP:10162"/>
        <dbReference type="Rhea" id="RHEA-COMP:10163"/>
        <dbReference type="ChEBI" id="CHEBI:15378"/>
        <dbReference type="ChEBI" id="CHEBI:73682"/>
        <dbReference type="ChEBI" id="CHEBI:74411"/>
        <dbReference type="ChEBI" id="CHEBI:74418"/>
        <dbReference type="ChEBI" id="CHEBI:456215"/>
        <dbReference type="EC" id="2.3.1.234"/>
    </reaction>
</comment>
<gene>
    <name evidence="7 9" type="primary">tsaD</name>
    <name evidence="9" type="ORF">IXB28_03265</name>
</gene>
<evidence type="ECO:0000256" key="2">
    <source>
        <dbReference type="ARBA" id="ARBA00022694"/>
    </source>
</evidence>
<evidence type="ECO:0000256" key="3">
    <source>
        <dbReference type="ARBA" id="ARBA00022723"/>
    </source>
</evidence>
<feature type="binding site" evidence="7">
    <location>
        <begin position="134"/>
        <end position="138"/>
    </location>
    <ligand>
        <name>substrate</name>
    </ligand>
</feature>